<proteinExistence type="predicted"/>
<sequence>MWSILHDAPVARISVPVPPDGGREQSPQDWAITTVFHSAEADSLTAVLDILVALAFVYGRDGYQEAFAAVRFTFPQLNS</sequence>
<name>A0ABV9WDP0_9ACTN</name>
<reference evidence="2" key="1">
    <citation type="journal article" date="2019" name="Int. J. Syst. Evol. Microbiol.">
        <title>The Global Catalogue of Microorganisms (GCM) 10K type strain sequencing project: providing services to taxonomists for standard genome sequencing and annotation.</title>
        <authorList>
            <consortium name="The Broad Institute Genomics Platform"/>
            <consortium name="The Broad Institute Genome Sequencing Center for Infectious Disease"/>
            <person name="Wu L."/>
            <person name="Ma J."/>
        </authorList>
    </citation>
    <scope>NUCLEOTIDE SEQUENCE [LARGE SCALE GENOMIC DNA]</scope>
    <source>
        <strain evidence="2">CGMCC 4.7152</strain>
    </source>
</reference>
<accession>A0ABV9WDP0</accession>
<gene>
    <name evidence="1" type="ORF">ACFPIJ_51940</name>
</gene>
<comment type="caution">
    <text evidence="1">The sequence shown here is derived from an EMBL/GenBank/DDBJ whole genome shotgun (WGS) entry which is preliminary data.</text>
</comment>
<evidence type="ECO:0000313" key="1">
    <source>
        <dbReference type="EMBL" id="MFC5006322.1"/>
    </source>
</evidence>
<evidence type="ECO:0000313" key="2">
    <source>
        <dbReference type="Proteomes" id="UP001595912"/>
    </source>
</evidence>
<protein>
    <submittedName>
        <fullName evidence="1">Uncharacterized protein</fullName>
    </submittedName>
</protein>
<dbReference type="RefSeq" id="WP_380126941.1">
    <property type="nucleotide sequence ID" value="NZ_JBHSIU010000098.1"/>
</dbReference>
<organism evidence="1 2">
    <name type="scientific">Dactylosporangium cerinum</name>
    <dbReference type="NCBI Taxonomy" id="1434730"/>
    <lineage>
        <taxon>Bacteria</taxon>
        <taxon>Bacillati</taxon>
        <taxon>Actinomycetota</taxon>
        <taxon>Actinomycetes</taxon>
        <taxon>Micromonosporales</taxon>
        <taxon>Micromonosporaceae</taxon>
        <taxon>Dactylosporangium</taxon>
    </lineage>
</organism>
<dbReference type="Proteomes" id="UP001595912">
    <property type="component" value="Unassembled WGS sequence"/>
</dbReference>
<keyword evidence="2" id="KW-1185">Reference proteome</keyword>
<dbReference type="EMBL" id="JBHSIU010000098">
    <property type="protein sequence ID" value="MFC5006322.1"/>
    <property type="molecule type" value="Genomic_DNA"/>
</dbReference>